<dbReference type="PROSITE" id="PS50206">
    <property type="entry name" value="RHODANESE_3"/>
    <property type="match status" value="1"/>
</dbReference>
<evidence type="ECO:0000259" key="1">
    <source>
        <dbReference type="PROSITE" id="PS50206"/>
    </source>
</evidence>
<dbReference type="GO" id="GO:0004792">
    <property type="term" value="F:thiosulfate-cyanide sulfurtransferase activity"/>
    <property type="evidence" value="ECO:0007669"/>
    <property type="project" value="InterPro"/>
</dbReference>
<evidence type="ECO:0000313" key="3">
    <source>
        <dbReference type="Proteomes" id="UP000480178"/>
    </source>
</evidence>
<evidence type="ECO:0000313" key="2">
    <source>
        <dbReference type="EMBL" id="QHT66785.1"/>
    </source>
</evidence>
<dbReference type="SMART" id="SM00450">
    <property type="entry name" value="RHOD"/>
    <property type="match status" value="1"/>
</dbReference>
<organism evidence="2 3">
    <name type="scientific">Rhodocytophaga rosea</name>
    <dbReference type="NCBI Taxonomy" id="2704465"/>
    <lineage>
        <taxon>Bacteria</taxon>
        <taxon>Pseudomonadati</taxon>
        <taxon>Bacteroidota</taxon>
        <taxon>Cytophagia</taxon>
        <taxon>Cytophagales</taxon>
        <taxon>Rhodocytophagaceae</taxon>
        <taxon>Rhodocytophaga</taxon>
    </lineage>
</organism>
<dbReference type="PANTHER" id="PTHR43031:SF1">
    <property type="entry name" value="PYRIDINE NUCLEOTIDE-DISULPHIDE OXIDOREDUCTASE"/>
    <property type="match status" value="1"/>
</dbReference>
<dbReference type="Proteomes" id="UP000480178">
    <property type="component" value="Chromosome"/>
</dbReference>
<dbReference type="Gene3D" id="3.40.250.10">
    <property type="entry name" value="Rhodanese-like domain"/>
    <property type="match status" value="1"/>
</dbReference>
<dbReference type="Pfam" id="PF00581">
    <property type="entry name" value="Rhodanese"/>
    <property type="match status" value="1"/>
</dbReference>
<dbReference type="KEGG" id="rhoz:GXP67_09005"/>
<dbReference type="AlphaFoldDB" id="A0A6C0GFZ2"/>
<dbReference type="RefSeq" id="WP_162442838.1">
    <property type="nucleotide sequence ID" value="NZ_CP048222.1"/>
</dbReference>
<sequence length="159" mass="17462">METQTQNKPTQVDSQKPVSRVLRYLPGETAATLSHFYTKLSFETDAYDVYADMQDGITDFVVIDARSAESYALEHIPGAINLPHRQMNDLTTASLPKDKVMVVYCDGIGCNASTKGAFKLASLGFRTKELLGGIDWWKRDGYPVEGGLQSANGIMCGCE</sequence>
<name>A0A6C0GFZ2_9BACT</name>
<accession>A0A6C0GFZ2</accession>
<keyword evidence="3" id="KW-1185">Reference proteome</keyword>
<dbReference type="InterPro" id="IPR001307">
    <property type="entry name" value="Thiosulphate_STrfase_CS"/>
</dbReference>
<dbReference type="SUPFAM" id="SSF52821">
    <property type="entry name" value="Rhodanese/Cell cycle control phosphatase"/>
    <property type="match status" value="1"/>
</dbReference>
<protein>
    <submittedName>
        <fullName evidence="2">Rhodanese-like domain-containing protein</fullName>
    </submittedName>
</protein>
<dbReference type="EMBL" id="CP048222">
    <property type="protein sequence ID" value="QHT66785.1"/>
    <property type="molecule type" value="Genomic_DNA"/>
</dbReference>
<dbReference type="InterPro" id="IPR001763">
    <property type="entry name" value="Rhodanese-like_dom"/>
</dbReference>
<dbReference type="InterPro" id="IPR050229">
    <property type="entry name" value="GlpE_sulfurtransferase"/>
</dbReference>
<dbReference type="PROSITE" id="PS00380">
    <property type="entry name" value="RHODANESE_1"/>
    <property type="match status" value="1"/>
</dbReference>
<dbReference type="CDD" id="cd01521">
    <property type="entry name" value="RHOD_PspE2"/>
    <property type="match status" value="1"/>
</dbReference>
<reference evidence="2 3" key="1">
    <citation type="submission" date="2020-01" db="EMBL/GenBank/DDBJ databases">
        <authorList>
            <person name="Kim M.K."/>
        </authorList>
    </citation>
    <scope>NUCLEOTIDE SEQUENCE [LARGE SCALE GENOMIC DNA]</scope>
    <source>
        <strain evidence="2 3">172606-1</strain>
    </source>
</reference>
<dbReference type="PANTHER" id="PTHR43031">
    <property type="entry name" value="FAD-DEPENDENT OXIDOREDUCTASE"/>
    <property type="match status" value="1"/>
</dbReference>
<gene>
    <name evidence="2" type="ORF">GXP67_09005</name>
</gene>
<dbReference type="InterPro" id="IPR036873">
    <property type="entry name" value="Rhodanese-like_dom_sf"/>
</dbReference>
<proteinExistence type="predicted"/>
<feature type="domain" description="Rhodanese" evidence="1">
    <location>
        <begin position="56"/>
        <end position="146"/>
    </location>
</feature>